<dbReference type="VEuPathDB" id="TriTrypDB:TcIL3000_0_38850"/>
<keyword evidence="3" id="KW-1185">Reference proteome</keyword>
<feature type="signal peptide" evidence="1">
    <location>
        <begin position="1"/>
        <end position="18"/>
    </location>
</feature>
<evidence type="ECO:0000313" key="2">
    <source>
        <dbReference type="EMBL" id="CCD13100.1"/>
    </source>
</evidence>
<dbReference type="Proteomes" id="UP000000702">
    <property type="component" value="Unassembled WGS sequence"/>
</dbReference>
<organism evidence="2 3">
    <name type="scientific">Trypanosoma congolense (strain IL3000)</name>
    <dbReference type="NCBI Taxonomy" id="1068625"/>
    <lineage>
        <taxon>Eukaryota</taxon>
        <taxon>Discoba</taxon>
        <taxon>Euglenozoa</taxon>
        <taxon>Kinetoplastea</taxon>
        <taxon>Metakinetoplastina</taxon>
        <taxon>Trypanosomatida</taxon>
        <taxon>Trypanosomatidae</taxon>
        <taxon>Trypanosoma</taxon>
        <taxon>Nannomonas</taxon>
    </lineage>
</organism>
<reference evidence="2 3" key="2">
    <citation type="journal article" date="2012" name="Proc. Natl. Acad. Sci. U.S.A.">
        <title>Antigenic diversity is generated by distinct evolutionary mechanisms in African trypanosome species.</title>
        <authorList>
            <person name="Jackson A.P."/>
            <person name="Berry A."/>
            <person name="Aslett M."/>
            <person name="Allison H.C."/>
            <person name="Burton P."/>
            <person name="Vavrova-Anderson J."/>
            <person name="Brown R."/>
            <person name="Browne H."/>
            <person name="Corton N."/>
            <person name="Hauser H."/>
            <person name="Gamble J."/>
            <person name="Gilderthorp R."/>
            <person name="Marcello L."/>
            <person name="McQuillan J."/>
            <person name="Otto T.D."/>
            <person name="Quail M.A."/>
            <person name="Sanders M.J."/>
            <person name="van Tonder A."/>
            <person name="Ginger M.L."/>
            <person name="Field M.C."/>
            <person name="Barry J.D."/>
            <person name="Hertz-Fowler C."/>
            <person name="Berriman M."/>
        </authorList>
    </citation>
    <scope>NUCLEOTIDE SEQUENCE [LARGE SCALE GENOMIC DNA]</scope>
    <source>
        <strain evidence="2 3">IL3000</strain>
    </source>
</reference>
<name>F9W7D4_TRYCI</name>
<gene>
    <name evidence="2" type="ORF">TCIL3000_0_38850</name>
</gene>
<dbReference type="EMBL" id="CAEQ01001009">
    <property type="protein sequence ID" value="CCD13100.1"/>
    <property type="molecule type" value="Genomic_DNA"/>
</dbReference>
<comment type="caution">
    <text evidence="2">The sequence shown here is derived from an EMBL/GenBank/DDBJ whole genome shotgun (WGS) entry which is preliminary data.</text>
</comment>
<evidence type="ECO:0000256" key="1">
    <source>
        <dbReference type="SAM" id="SignalP"/>
    </source>
</evidence>
<keyword evidence="1" id="KW-0732">Signal</keyword>
<accession>F9W7D4</accession>
<protein>
    <submittedName>
        <fullName evidence="2">WGS project CAEQ00000000 data, annotated contig 1591</fullName>
    </submittedName>
</protein>
<dbReference type="AlphaFoldDB" id="F9W7D4"/>
<proteinExistence type="predicted"/>
<sequence length="173" mass="18970">MRSFVWVTLALWVAFSLSAELCGTVWKRGGGRGERLFTRWCALSASLCCACARRLLWHLGMNDTHLQQGVEGSGFAFAEVVLFYEGKTHAAGVAASAERGTCEVRAGELGWDVCVVVVAEHALALFGSRLAASCRSPRCGKCAHRASSSRAPTESLLILAFFQWLWRQHAYFP</sequence>
<evidence type="ECO:0000313" key="3">
    <source>
        <dbReference type="Proteomes" id="UP000000702"/>
    </source>
</evidence>
<feature type="chain" id="PRO_5003389899" evidence="1">
    <location>
        <begin position="19"/>
        <end position="173"/>
    </location>
</feature>
<reference evidence="3" key="1">
    <citation type="submission" date="2011-07" db="EMBL/GenBank/DDBJ databases">
        <title>Divergent evolution of antigenic variation in African trypanosomes.</title>
        <authorList>
            <person name="Jackson A.P."/>
            <person name="Berry A."/>
            <person name="Allison H.C."/>
            <person name="Burton P."/>
            <person name="Anderson J."/>
            <person name="Aslett M."/>
            <person name="Brown R."/>
            <person name="Corton N."/>
            <person name="Harris D."/>
            <person name="Hauser H."/>
            <person name="Gamble J."/>
            <person name="Gilderthorp R."/>
            <person name="McQuillan J."/>
            <person name="Quail M.A."/>
            <person name="Sanders M."/>
            <person name="Van Tonder A."/>
            <person name="Ginger M.L."/>
            <person name="Donelson J.E."/>
            <person name="Field M.C."/>
            <person name="Barry J.D."/>
            <person name="Berriman M."/>
            <person name="Hertz-Fowler C."/>
        </authorList>
    </citation>
    <scope>NUCLEOTIDE SEQUENCE [LARGE SCALE GENOMIC DNA]</scope>
    <source>
        <strain evidence="3">IL3000</strain>
    </source>
</reference>